<gene>
    <name evidence="9" type="ORF">GCM10022381_17450</name>
</gene>
<evidence type="ECO:0000256" key="2">
    <source>
        <dbReference type="ARBA" id="ARBA00022512"/>
    </source>
</evidence>
<protein>
    <recommendedName>
        <fullName evidence="8">Gram-positive cocci surface proteins LPxTG domain-containing protein</fullName>
    </recommendedName>
</protein>
<dbReference type="NCBIfam" id="TIGR02543">
    <property type="entry name" value="List_Bact_rpt"/>
    <property type="match status" value="3"/>
</dbReference>
<organism evidence="9 10">
    <name type="scientific">Leifsonia kafniensis</name>
    <dbReference type="NCBI Taxonomy" id="475957"/>
    <lineage>
        <taxon>Bacteria</taxon>
        <taxon>Bacillati</taxon>
        <taxon>Actinomycetota</taxon>
        <taxon>Actinomycetes</taxon>
        <taxon>Micrococcales</taxon>
        <taxon>Microbacteriaceae</taxon>
        <taxon>Leifsonia</taxon>
    </lineage>
</organism>
<evidence type="ECO:0000256" key="6">
    <source>
        <dbReference type="SAM" id="MobiDB-lite"/>
    </source>
</evidence>
<comment type="subcellular location">
    <subcellularLocation>
        <location evidence="1">Cell envelope</location>
    </subcellularLocation>
</comment>
<sequence>MQTPATVTFEMNGHGTQIAAQSLVIGDVAMAPGAPSASGFTFTGWYTDAEASQKFAFTTTLTGNITLYAGWTENTVLPVTSAIVTFEMNGHGTAIADQTVTIGQLATKPTAPTASGYTFTGWFTDAALSNAFGFSTAITADTTLYAGWDEIVVPPADAVVGFDMNGHGTQIPRQTVTVGEFATEPTEPTASGFAFTGWYTDADASNAFSFSTAITTATTLYAGWGENAVVPPTPTDTPTTDAPTTDTPATVTPSAPAVVKPTSTNTLASTGTANPTVPLLAALAAMGLGALLFARRRIRRS</sequence>
<dbReference type="PROSITE" id="PS50847">
    <property type="entry name" value="GRAM_POS_ANCHORING"/>
    <property type="match status" value="1"/>
</dbReference>
<feature type="compositionally biased region" description="Low complexity" evidence="6">
    <location>
        <begin position="236"/>
        <end position="259"/>
    </location>
</feature>
<evidence type="ECO:0000313" key="9">
    <source>
        <dbReference type="EMBL" id="GAA3875274.1"/>
    </source>
</evidence>
<reference evidence="10" key="1">
    <citation type="journal article" date="2019" name="Int. J. Syst. Evol. Microbiol.">
        <title>The Global Catalogue of Microorganisms (GCM) 10K type strain sequencing project: providing services to taxonomists for standard genome sequencing and annotation.</title>
        <authorList>
            <consortium name="The Broad Institute Genomics Platform"/>
            <consortium name="The Broad Institute Genome Sequencing Center for Infectious Disease"/>
            <person name="Wu L."/>
            <person name="Ma J."/>
        </authorList>
    </citation>
    <scope>NUCLEOTIDE SEQUENCE [LARGE SCALE GENOMIC DNA]</scope>
    <source>
        <strain evidence="10">JCM 17021</strain>
    </source>
</reference>
<name>A0ABP7KHQ4_9MICO</name>
<evidence type="ECO:0000256" key="4">
    <source>
        <dbReference type="ARBA" id="ARBA00022729"/>
    </source>
</evidence>
<comment type="caution">
    <text evidence="9">The sequence shown here is derived from an EMBL/GenBank/DDBJ whole genome shotgun (WGS) entry which is preliminary data.</text>
</comment>
<keyword evidence="5" id="KW-0572">Peptidoglycan-anchor</keyword>
<feature type="domain" description="Gram-positive cocci surface proteins LPxTG" evidence="8">
    <location>
        <begin position="267"/>
        <end position="301"/>
    </location>
</feature>
<keyword evidence="2" id="KW-0134">Cell wall</keyword>
<keyword evidence="7" id="KW-1133">Transmembrane helix</keyword>
<evidence type="ECO:0000313" key="10">
    <source>
        <dbReference type="Proteomes" id="UP001501803"/>
    </source>
</evidence>
<evidence type="ECO:0000256" key="5">
    <source>
        <dbReference type="ARBA" id="ARBA00023088"/>
    </source>
</evidence>
<keyword evidence="4" id="KW-0732">Signal</keyword>
<dbReference type="Proteomes" id="UP001501803">
    <property type="component" value="Unassembled WGS sequence"/>
</dbReference>
<keyword evidence="7" id="KW-0812">Transmembrane</keyword>
<keyword evidence="10" id="KW-1185">Reference proteome</keyword>
<feature type="region of interest" description="Disordered" evidence="6">
    <location>
        <begin position="231"/>
        <end position="259"/>
    </location>
</feature>
<proteinExistence type="predicted"/>
<evidence type="ECO:0000256" key="3">
    <source>
        <dbReference type="ARBA" id="ARBA00022525"/>
    </source>
</evidence>
<evidence type="ECO:0000259" key="8">
    <source>
        <dbReference type="PROSITE" id="PS50847"/>
    </source>
</evidence>
<dbReference type="EMBL" id="BAABCN010000003">
    <property type="protein sequence ID" value="GAA3875274.1"/>
    <property type="molecule type" value="Genomic_DNA"/>
</dbReference>
<dbReference type="Pfam" id="PF09479">
    <property type="entry name" value="Flg_new"/>
    <property type="match status" value="3"/>
</dbReference>
<dbReference type="InterPro" id="IPR019931">
    <property type="entry name" value="LPXTG_anchor"/>
</dbReference>
<dbReference type="Gene3D" id="2.60.40.4270">
    <property type="entry name" value="Listeria-Bacteroides repeat domain"/>
    <property type="match status" value="3"/>
</dbReference>
<feature type="transmembrane region" description="Helical" evidence="7">
    <location>
        <begin position="276"/>
        <end position="294"/>
    </location>
</feature>
<dbReference type="NCBIfam" id="TIGR01167">
    <property type="entry name" value="LPXTG_anchor"/>
    <property type="match status" value="1"/>
</dbReference>
<dbReference type="InterPro" id="IPR013378">
    <property type="entry name" value="InlB-like_B-rpt"/>
</dbReference>
<dbReference type="InterPro" id="IPR042229">
    <property type="entry name" value="Listeria/Bacterioides_rpt_sf"/>
</dbReference>
<evidence type="ECO:0000256" key="1">
    <source>
        <dbReference type="ARBA" id="ARBA00004196"/>
    </source>
</evidence>
<accession>A0ABP7KHQ4</accession>
<keyword evidence="7" id="KW-0472">Membrane</keyword>
<evidence type="ECO:0000256" key="7">
    <source>
        <dbReference type="SAM" id="Phobius"/>
    </source>
</evidence>
<keyword evidence="3" id="KW-0964">Secreted</keyword>